<evidence type="ECO:0000256" key="5">
    <source>
        <dbReference type="ARBA" id="ARBA00023002"/>
    </source>
</evidence>
<dbReference type="Pfam" id="PF07992">
    <property type="entry name" value="Pyr_redox_2"/>
    <property type="match status" value="1"/>
</dbReference>
<keyword evidence="4" id="KW-0274">FAD</keyword>
<keyword evidence="3" id="KW-0285">Flavoprotein</keyword>
<dbReference type="GO" id="GO:0003955">
    <property type="term" value="F:NAD(P)H dehydrogenase (quinone) activity"/>
    <property type="evidence" value="ECO:0007669"/>
    <property type="project" value="TreeGrafter"/>
</dbReference>
<name>A0AAD9ALH2_9PEZI</name>
<feature type="domain" description="FAD/NAD(P)-binding" evidence="6">
    <location>
        <begin position="4"/>
        <end position="311"/>
    </location>
</feature>
<reference evidence="7" key="1">
    <citation type="submission" date="2023-01" db="EMBL/GenBank/DDBJ databases">
        <title>Colletotrichum chrysophilum M932 genome sequence.</title>
        <authorList>
            <person name="Baroncelli R."/>
        </authorList>
    </citation>
    <scope>NUCLEOTIDE SEQUENCE</scope>
    <source>
        <strain evidence="7">M932</strain>
    </source>
</reference>
<keyword evidence="8" id="KW-1185">Reference proteome</keyword>
<comment type="similarity">
    <text evidence="2">Belongs to the NADH dehydrogenase family.</text>
</comment>
<dbReference type="InterPro" id="IPR051169">
    <property type="entry name" value="NADH-Q_oxidoreductase"/>
</dbReference>
<dbReference type="PANTHER" id="PTHR42913">
    <property type="entry name" value="APOPTOSIS-INDUCING FACTOR 1"/>
    <property type="match status" value="1"/>
</dbReference>
<organism evidence="7 8">
    <name type="scientific">Colletotrichum chrysophilum</name>
    <dbReference type="NCBI Taxonomy" id="1836956"/>
    <lineage>
        <taxon>Eukaryota</taxon>
        <taxon>Fungi</taxon>
        <taxon>Dikarya</taxon>
        <taxon>Ascomycota</taxon>
        <taxon>Pezizomycotina</taxon>
        <taxon>Sordariomycetes</taxon>
        <taxon>Hypocreomycetidae</taxon>
        <taxon>Glomerellales</taxon>
        <taxon>Glomerellaceae</taxon>
        <taxon>Colletotrichum</taxon>
        <taxon>Colletotrichum gloeosporioides species complex</taxon>
    </lineage>
</organism>
<dbReference type="PRINTS" id="PR00411">
    <property type="entry name" value="PNDRDTASEI"/>
</dbReference>
<comment type="caution">
    <text evidence="7">The sequence shown here is derived from an EMBL/GenBank/DDBJ whole genome shotgun (WGS) entry which is preliminary data.</text>
</comment>
<evidence type="ECO:0000256" key="3">
    <source>
        <dbReference type="ARBA" id="ARBA00022630"/>
    </source>
</evidence>
<dbReference type="EMBL" id="JAQOWY010000133">
    <property type="protein sequence ID" value="KAK1849867.1"/>
    <property type="molecule type" value="Genomic_DNA"/>
</dbReference>
<gene>
    <name evidence="7" type="ORF">CCHR01_07515</name>
</gene>
<evidence type="ECO:0000313" key="8">
    <source>
        <dbReference type="Proteomes" id="UP001243330"/>
    </source>
</evidence>
<proteinExistence type="inferred from homology"/>
<evidence type="ECO:0000313" key="7">
    <source>
        <dbReference type="EMBL" id="KAK1849867.1"/>
    </source>
</evidence>
<keyword evidence="5" id="KW-0560">Oxidoreductase</keyword>
<evidence type="ECO:0000256" key="2">
    <source>
        <dbReference type="ARBA" id="ARBA00005272"/>
    </source>
</evidence>
<evidence type="ECO:0000259" key="6">
    <source>
        <dbReference type="Pfam" id="PF07992"/>
    </source>
</evidence>
<dbReference type="AlphaFoldDB" id="A0AAD9ALH2"/>
<protein>
    <submittedName>
        <fullName evidence="7">FAD-dependent pyridine nucleotide-disulfide oxidoreductase</fullName>
    </submittedName>
</protein>
<dbReference type="PANTHER" id="PTHR42913:SF3">
    <property type="entry name" value="64 KDA MITOCHONDRIAL NADH DEHYDROGENASE (EUROFUNG)"/>
    <property type="match status" value="1"/>
</dbReference>
<accession>A0AAD9ALH2</accession>
<dbReference type="Gene3D" id="3.50.50.100">
    <property type="match status" value="1"/>
</dbReference>
<dbReference type="PRINTS" id="PR00368">
    <property type="entry name" value="FADPNR"/>
</dbReference>
<dbReference type="Proteomes" id="UP001243330">
    <property type="component" value="Unassembled WGS sequence"/>
</dbReference>
<comment type="cofactor">
    <cofactor evidence="1">
        <name>FAD</name>
        <dbReference type="ChEBI" id="CHEBI:57692"/>
    </cofactor>
</comment>
<dbReference type="InterPro" id="IPR036188">
    <property type="entry name" value="FAD/NAD-bd_sf"/>
</dbReference>
<sequence>MSASVVIIGAGFAGVWSALSATRLINLKNKTDQVKVVVIAPEPTLVIRPRLYESNAASMSHPLMTLFQSAGIDFVQGTAESIDGIRQSVQVHTPTGKDITVKYSQIIIATGSRLNKPQSVTGLEQHAFDIDTLDAAARLERHLESLASYQQSAARDTIVVCGAGFTGIELATELPKRLSHIEKPRIVLVDSAKEVGPELGPGLRPIILQALEELHIETKLGSAVSAVDQEGVILASGERIPTKTAVWTAGMRASPPAQQIEGPKDSLGRLHVDMYLQTSKNKDIFATGDAAYVIADPSGHHALMSCQHALQLGRVSGHNAAAALLEEPMMEYSQAAYNCCLDLGSWGAVIGEGWERKVKLHGDLAKRIKTYINQALIYPPVDAKEALTMASPLGQDSDELFKNLLEIVSSEGQN</sequence>
<evidence type="ECO:0000256" key="4">
    <source>
        <dbReference type="ARBA" id="ARBA00022827"/>
    </source>
</evidence>
<evidence type="ECO:0000256" key="1">
    <source>
        <dbReference type="ARBA" id="ARBA00001974"/>
    </source>
</evidence>
<dbReference type="InterPro" id="IPR023753">
    <property type="entry name" value="FAD/NAD-binding_dom"/>
</dbReference>
<dbReference type="SUPFAM" id="SSF51905">
    <property type="entry name" value="FAD/NAD(P)-binding domain"/>
    <property type="match status" value="1"/>
</dbReference>
<dbReference type="GO" id="GO:0019646">
    <property type="term" value="P:aerobic electron transport chain"/>
    <property type="evidence" value="ECO:0007669"/>
    <property type="project" value="TreeGrafter"/>
</dbReference>